<feature type="chain" id="PRO_5022103407" evidence="2">
    <location>
        <begin position="21"/>
        <end position="126"/>
    </location>
</feature>
<feature type="region of interest" description="Disordered" evidence="1">
    <location>
        <begin position="19"/>
        <end position="59"/>
    </location>
</feature>
<evidence type="ECO:0000256" key="1">
    <source>
        <dbReference type="SAM" id="MobiDB-lite"/>
    </source>
</evidence>
<protein>
    <submittedName>
        <fullName evidence="3">Uncharacterized protein</fullName>
    </submittedName>
</protein>
<feature type="signal peptide" evidence="2">
    <location>
        <begin position="1"/>
        <end position="20"/>
    </location>
</feature>
<comment type="caution">
    <text evidence="3">The sequence shown here is derived from an EMBL/GenBank/DDBJ whole genome shotgun (WGS) entry which is preliminary data.</text>
</comment>
<keyword evidence="4" id="KW-1185">Reference proteome</keyword>
<evidence type="ECO:0000313" key="3">
    <source>
        <dbReference type="EMBL" id="TQJ00865.1"/>
    </source>
</evidence>
<proteinExistence type="predicted"/>
<reference evidence="3 4" key="1">
    <citation type="submission" date="2019-06" db="EMBL/GenBank/DDBJ databases">
        <title>Sequencing the genomes of 1000 actinobacteria strains.</title>
        <authorList>
            <person name="Klenk H.-P."/>
        </authorList>
    </citation>
    <scope>NUCLEOTIDE SEQUENCE [LARGE SCALE GENOMIC DNA]</scope>
    <source>
        <strain evidence="3 4">DSM 45679</strain>
    </source>
</reference>
<accession>A0A542DCT1</accession>
<evidence type="ECO:0000313" key="4">
    <source>
        <dbReference type="Proteomes" id="UP000320876"/>
    </source>
</evidence>
<dbReference type="PROSITE" id="PS51257">
    <property type="entry name" value="PROKAR_LIPOPROTEIN"/>
    <property type="match status" value="1"/>
</dbReference>
<keyword evidence="2" id="KW-0732">Signal</keyword>
<gene>
    <name evidence="3" type="ORF">FB471_0516</name>
</gene>
<organism evidence="3 4">
    <name type="scientific">Amycolatopsis cihanbeyliensis</name>
    <dbReference type="NCBI Taxonomy" id="1128664"/>
    <lineage>
        <taxon>Bacteria</taxon>
        <taxon>Bacillati</taxon>
        <taxon>Actinomycetota</taxon>
        <taxon>Actinomycetes</taxon>
        <taxon>Pseudonocardiales</taxon>
        <taxon>Pseudonocardiaceae</taxon>
        <taxon>Amycolatopsis</taxon>
    </lineage>
</organism>
<name>A0A542DCT1_AMYCI</name>
<dbReference type="RefSeq" id="WP_211357928.1">
    <property type="nucleotide sequence ID" value="NZ_VFML01000001.1"/>
</dbReference>
<feature type="compositionally biased region" description="Pro residues" evidence="1">
    <location>
        <begin position="45"/>
        <end position="55"/>
    </location>
</feature>
<dbReference type="EMBL" id="VFML01000001">
    <property type="protein sequence ID" value="TQJ00865.1"/>
    <property type="molecule type" value="Genomic_DNA"/>
</dbReference>
<sequence>MRIGIAVLALLLTACGAADTAPPEESGATPPGPTAPPTTGSPTGSRPPPTAPTTPPGEITVRGVVQQGVEPGCLVLTGSDQVYLLVGERARLEPGAEVQVRGTPEPGLMTTCQQGTPLRVAEVRPG</sequence>
<dbReference type="Proteomes" id="UP000320876">
    <property type="component" value="Unassembled WGS sequence"/>
</dbReference>
<evidence type="ECO:0000256" key="2">
    <source>
        <dbReference type="SAM" id="SignalP"/>
    </source>
</evidence>
<dbReference type="AlphaFoldDB" id="A0A542DCT1"/>